<organism evidence="9 10">
    <name type="scientific">Daphnia sinensis</name>
    <dbReference type="NCBI Taxonomy" id="1820382"/>
    <lineage>
        <taxon>Eukaryota</taxon>
        <taxon>Metazoa</taxon>
        <taxon>Ecdysozoa</taxon>
        <taxon>Arthropoda</taxon>
        <taxon>Crustacea</taxon>
        <taxon>Branchiopoda</taxon>
        <taxon>Diplostraca</taxon>
        <taxon>Cladocera</taxon>
        <taxon>Anomopoda</taxon>
        <taxon>Daphniidae</taxon>
        <taxon>Daphnia</taxon>
        <taxon>Daphnia similis group</taxon>
    </lineage>
</organism>
<dbReference type="InterPro" id="IPR008967">
    <property type="entry name" value="p53-like_TF_DNA-bd_sf"/>
</dbReference>
<sequence length="362" mass="41490">MSSDQARSSDLSARAKAFSVSSLIGGPLDSCEDSSDAGAAKHQPSACLLDANKDDEKFIPNQSIVGELLCRELWLEFHALGTEMIITKAGRRMFPSLKVRLSGLEDDVLYIVYVDMDLVDDKRYRYIYQSSKWVPGGPGDVPHQERCFLHPDGPQLGKFWNKQSCVAFDKLKLTNSRKPSQRDQIPLHSMHRYQPKLYVQPIPNDCREAFNTCSDWWRTFCRRRSSATSLIFPETQFITVTAYQNQQITRLKIASNPFAKGFRESSREPRNSDAKEDDEVQSDSKKIRISSSSKDNNTNNFPLTNINSWHPFDHRAVHQPIHHWWIQQYSILHPFIPIVPSLPHGQTEEALQHCFFSDSTFL</sequence>
<dbReference type="Gene3D" id="2.60.40.820">
    <property type="entry name" value="Transcription factor, T-box"/>
    <property type="match status" value="1"/>
</dbReference>
<feature type="compositionally biased region" description="Low complexity" evidence="7">
    <location>
        <begin position="289"/>
        <end position="300"/>
    </location>
</feature>
<dbReference type="GO" id="GO:0045893">
    <property type="term" value="P:positive regulation of DNA-templated transcription"/>
    <property type="evidence" value="ECO:0007669"/>
    <property type="project" value="InterPro"/>
</dbReference>
<dbReference type="PANTHER" id="PTHR11267:SF207">
    <property type="entry name" value="OVER COMPENSATING MALES, ISOFORM A"/>
    <property type="match status" value="1"/>
</dbReference>
<dbReference type="GO" id="GO:0000981">
    <property type="term" value="F:DNA-binding transcription factor activity, RNA polymerase II-specific"/>
    <property type="evidence" value="ECO:0007669"/>
    <property type="project" value="TreeGrafter"/>
</dbReference>
<dbReference type="GO" id="GO:0005634">
    <property type="term" value="C:nucleus"/>
    <property type="evidence" value="ECO:0007669"/>
    <property type="project" value="UniProtKB-SubCell"/>
</dbReference>
<feature type="domain" description="T-box" evidence="8">
    <location>
        <begin position="68"/>
        <end position="264"/>
    </location>
</feature>
<dbReference type="PROSITE" id="PS50252">
    <property type="entry name" value="TBOX_3"/>
    <property type="match status" value="1"/>
</dbReference>
<keyword evidence="10" id="KW-1185">Reference proteome</keyword>
<keyword evidence="2" id="KW-0805">Transcription regulation</keyword>
<dbReference type="AlphaFoldDB" id="A0AAD5LFK8"/>
<evidence type="ECO:0000256" key="3">
    <source>
        <dbReference type="ARBA" id="ARBA00023125"/>
    </source>
</evidence>
<gene>
    <name evidence="9" type="ORF">GHT06_016594</name>
</gene>
<feature type="compositionally biased region" description="Basic and acidic residues" evidence="7">
    <location>
        <begin position="261"/>
        <end position="274"/>
    </location>
</feature>
<dbReference type="InterPro" id="IPR018186">
    <property type="entry name" value="TF_T-box_CS"/>
</dbReference>
<dbReference type="GO" id="GO:0000978">
    <property type="term" value="F:RNA polymerase II cis-regulatory region sequence-specific DNA binding"/>
    <property type="evidence" value="ECO:0007669"/>
    <property type="project" value="InterPro"/>
</dbReference>
<evidence type="ECO:0000256" key="2">
    <source>
        <dbReference type="ARBA" id="ARBA00023015"/>
    </source>
</evidence>
<dbReference type="Pfam" id="PF00907">
    <property type="entry name" value="T-box"/>
    <property type="match status" value="1"/>
</dbReference>
<dbReference type="InterPro" id="IPR001699">
    <property type="entry name" value="TF_T-box"/>
</dbReference>
<protein>
    <recommendedName>
        <fullName evidence="8">T-box domain-containing protein</fullName>
    </recommendedName>
</protein>
<accession>A0AAD5LFK8</accession>
<evidence type="ECO:0000256" key="6">
    <source>
        <dbReference type="PROSITE-ProRule" id="PRU00201"/>
    </source>
</evidence>
<dbReference type="GO" id="GO:0000785">
    <property type="term" value="C:chromatin"/>
    <property type="evidence" value="ECO:0007669"/>
    <property type="project" value="TreeGrafter"/>
</dbReference>
<evidence type="ECO:0000256" key="7">
    <source>
        <dbReference type="SAM" id="MobiDB-lite"/>
    </source>
</evidence>
<comment type="caution">
    <text evidence="6">Lacks conserved residue(s) required for the propagation of feature annotation.</text>
</comment>
<keyword evidence="5 6" id="KW-0539">Nucleus</keyword>
<dbReference type="CDD" id="cd20682">
    <property type="entry name" value="T-box-like"/>
    <property type="match status" value="1"/>
</dbReference>
<comment type="subcellular location">
    <subcellularLocation>
        <location evidence="1 6">Nucleus</location>
    </subcellularLocation>
</comment>
<evidence type="ECO:0000256" key="5">
    <source>
        <dbReference type="ARBA" id="ARBA00023242"/>
    </source>
</evidence>
<feature type="region of interest" description="Disordered" evidence="7">
    <location>
        <begin position="260"/>
        <end position="300"/>
    </location>
</feature>
<dbReference type="InterPro" id="IPR046360">
    <property type="entry name" value="T-box_DNA-bd"/>
</dbReference>
<evidence type="ECO:0000256" key="1">
    <source>
        <dbReference type="ARBA" id="ARBA00004123"/>
    </source>
</evidence>
<keyword evidence="3 6" id="KW-0238">DNA-binding</keyword>
<dbReference type="GO" id="GO:0001708">
    <property type="term" value="P:cell fate specification"/>
    <property type="evidence" value="ECO:0007669"/>
    <property type="project" value="TreeGrafter"/>
</dbReference>
<dbReference type="PANTHER" id="PTHR11267">
    <property type="entry name" value="T-BOX PROTEIN-RELATED"/>
    <property type="match status" value="1"/>
</dbReference>
<evidence type="ECO:0000256" key="4">
    <source>
        <dbReference type="ARBA" id="ARBA00023163"/>
    </source>
</evidence>
<evidence type="ECO:0000313" key="10">
    <source>
        <dbReference type="Proteomes" id="UP000820818"/>
    </source>
</evidence>
<evidence type="ECO:0000313" key="9">
    <source>
        <dbReference type="EMBL" id="KAI9556803.1"/>
    </source>
</evidence>
<reference evidence="9 10" key="1">
    <citation type="submission" date="2022-05" db="EMBL/GenBank/DDBJ databases">
        <title>A multi-omics perspective on studying reproductive biology in Daphnia sinensis.</title>
        <authorList>
            <person name="Jia J."/>
        </authorList>
    </citation>
    <scope>NUCLEOTIDE SEQUENCE [LARGE SCALE GENOMIC DNA]</scope>
    <source>
        <strain evidence="9 10">WSL</strain>
    </source>
</reference>
<evidence type="ECO:0000259" key="8">
    <source>
        <dbReference type="PROSITE" id="PS50252"/>
    </source>
</evidence>
<dbReference type="EMBL" id="WJBH02000006">
    <property type="protein sequence ID" value="KAI9556803.1"/>
    <property type="molecule type" value="Genomic_DNA"/>
</dbReference>
<dbReference type="SMART" id="SM00425">
    <property type="entry name" value="TBOX"/>
    <property type="match status" value="1"/>
</dbReference>
<keyword evidence="4" id="KW-0804">Transcription</keyword>
<name>A0AAD5LFK8_9CRUS</name>
<proteinExistence type="predicted"/>
<dbReference type="SUPFAM" id="SSF49417">
    <property type="entry name" value="p53-like transcription factors"/>
    <property type="match status" value="1"/>
</dbReference>
<dbReference type="PROSITE" id="PS01283">
    <property type="entry name" value="TBOX_1"/>
    <property type="match status" value="1"/>
</dbReference>
<dbReference type="Proteomes" id="UP000820818">
    <property type="component" value="Linkage Group LG6"/>
</dbReference>
<dbReference type="InterPro" id="IPR036960">
    <property type="entry name" value="T-box_sf"/>
</dbReference>
<dbReference type="PRINTS" id="PR00937">
    <property type="entry name" value="TBOX"/>
</dbReference>
<dbReference type="FunFam" id="2.60.40.820:FF:000021">
    <property type="entry name" value="T-box transcription factor Ci-Tbx15/18/22"/>
    <property type="match status" value="1"/>
</dbReference>
<comment type="caution">
    <text evidence="9">The sequence shown here is derived from an EMBL/GenBank/DDBJ whole genome shotgun (WGS) entry which is preliminary data.</text>
</comment>